<feature type="active site" description="Proton donor" evidence="2">
    <location>
        <position position="549"/>
    </location>
</feature>
<evidence type="ECO:0000256" key="3">
    <source>
        <dbReference type="PIRSR" id="PIRSR000137-2"/>
    </source>
</evidence>
<accession>A0A3N4K7U2</accession>
<feature type="chain" id="PRO_5018222373" evidence="5">
    <location>
        <begin position="20"/>
        <end position="622"/>
    </location>
</feature>
<dbReference type="AlphaFoldDB" id="A0A3N4K7U2"/>
<dbReference type="STRING" id="1336337.A0A3N4K7U2"/>
<evidence type="ECO:0000256" key="4">
    <source>
        <dbReference type="RuleBase" id="RU003968"/>
    </source>
</evidence>
<proteinExistence type="inferred from homology"/>
<dbReference type="Proteomes" id="UP000276215">
    <property type="component" value="Unassembled WGS sequence"/>
</dbReference>
<keyword evidence="9" id="KW-1185">Reference proteome</keyword>
<keyword evidence="5" id="KW-0732">Signal</keyword>
<dbReference type="EMBL" id="ML120353">
    <property type="protein sequence ID" value="RPB05429.1"/>
    <property type="molecule type" value="Genomic_DNA"/>
</dbReference>
<dbReference type="Gene3D" id="3.30.560.10">
    <property type="entry name" value="Glucose Oxidase, domain 3"/>
    <property type="match status" value="1"/>
</dbReference>
<evidence type="ECO:0000256" key="5">
    <source>
        <dbReference type="SAM" id="SignalP"/>
    </source>
</evidence>
<dbReference type="Pfam" id="PF00732">
    <property type="entry name" value="GMC_oxred_N"/>
    <property type="match status" value="1"/>
</dbReference>
<comment type="similarity">
    <text evidence="1 4">Belongs to the GMC oxidoreductase family.</text>
</comment>
<feature type="binding site" evidence="3">
    <location>
        <begin position="47"/>
        <end position="48"/>
    </location>
    <ligand>
        <name>FAD</name>
        <dbReference type="ChEBI" id="CHEBI:57692"/>
    </ligand>
</feature>
<protein>
    <submittedName>
        <fullName evidence="8">Alcohol oxidase</fullName>
    </submittedName>
</protein>
<feature type="binding site" evidence="3">
    <location>
        <position position="267"/>
    </location>
    <ligand>
        <name>FAD</name>
        <dbReference type="ChEBI" id="CHEBI:57692"/>
    </ligand>
</feature>
<dbReference type="GO" id="GO:0044550">
    <property type="term" value="P:secondary metabolite biosynthetic process"/>
    <property type="evidence" value="ECO:0007669"/>
    <property type="project" value="TreeGrafter"/>
</dbReference>
<evidence type="ECO:0000259" key="6">
    <source>
        <dbReference type="PROSITE" id="PS00623"/>
    </source>
</evidence>
<evidence type="ECO:0000313" key="8">
    <source>
        <dbReference type="EMBL" id="RPB05429.1"/>
    </source>
</evidence>
<feature type="domain" description="Glucose-methanol-choline oxidoreductase N-terminal" evidence="6">
    <location>
        <begin position="117"/>
        <end position="140"/>
    </location>
</feature>
<dbReference type="InterPro" id="IPR007867">
    <property type="entry name" value="GMC_OxRtase_C"/>
</dbReference>
<dbReference type="PIRSF" id="PIRSF000137">
    <property type="entry name" value="Alcohol_oxidase"/>
    <property type="match status" value="1"/>
</dbReference>
<gene>
    <name evidence="8" type="ORF">L873DRAFT_1757537</name>
</gene>
<dbReference type="SUPFAM" id="SSF51905">
    <property type="entry name" value="FAD/NAD(P)-binding domain"/>
    <property type="match status" value="1"/>
</dbReference>
<dbReference type="OrthoDB" id="269227at2759"/>
<evidence type="ECO:0000256" key="1">
    <source>
        <dbReference type="ARBA" id="ARBA00010790"/>
    </source>
</evidence>
<dbReference type="InterPro" id="IPR000172">
    <property type="entry name" value="GMC_OxRdtase_N"/>
</dbReference>
<dbReference type="InterPro" id="IPR012132">
    <property type="entry name" value="GMC_OxRdtase"/>
</dbReference>
<dbReference type="PROSITE" id="PS00623">
    <property type="entry name" value="GMC_OXRED_1"/>
    <property type="match status" value="1"/>
</dbReference>
<feature type="active site" description="Proton acceptor" evidence="2">
    <location>
        <position position="592"/>
    </location>
</feature>
<reference evidence="8 9" key="1">
    <citation type="journal article" date="2018" name="Nat. Ecol. Evol.">
        <title>Pezizomycetes genomes reveal the molecular basis of ectomycorrhizal truffle lifestyle.</title>
        <authorList>
            <person name="Murat C."/>
            <person name="Payen T."/>
            <person name="Noel B."/>
            <person name="Kuo A."/>
            <person name="Morin E."/>
            <person name="Chen J."/>
            <person name="Kohler A."/>
            <person name="Krizsan K."/>
            <person name="Balestrini R."/>
            <person name="Da Silva C."/>
            <person name="Montanini B."/>
            <person name="Hainaut M."/>
            <person name="Levati E."/>
            <person name="Barry K.W."/>
            <person name="Belfiori B."/>
            <person name="Cichocki N."/>
            <person name="Clum A."/>
            <person name="Dockter R.B."/>
            <person name="Fauchery L."/>
            <person name="Guy J."/>
            <person name="Iotti M."/>
            <person name="Le Tacon F."/>
            <person name="Lindquist E.A."/>
            <person name="Lipzen A."/>
            <person name="Malagnac F."/>
            <person name="Mello A."/>
            <person name="Molinier V."/>
            <person name="Miyauchi S."/>
            <person name="Poulain J."/>
            <person name="Riccioni C."/>
            <person name="Rubini A."/>
            <person name="Sitrit Y."/>
            <person name="Splivallo R."/>
            <person name="Traeger S."/>
            <person name="Wang M."/>
            <person name="Zifcakova L."/>
            <person name="Wipf D."/>
            <person name="Zambonelli A."/>
            <person name="Paolocci F."/>
            <person name="Nowrousian M."/>
            <person name="Ottonello S."/>
            <person name="Baldrian P."/>
            <person name="Spatafora J.W."/>
            <person name="Henrissat B."/>
            <person name="Nagy L.G."/>
            <person name="Aury J.M."/>
            <person name="Wincker P."/>
            <person name="Grigoriev I.V."/>
            <person name="Bonfante P."/>
            <person name="Martin F.M."/>
        </authorList>
    </citation>
    <scope>NUCLEOTIDE SEQUENCE [LARGE SCALE GENOMIC DNA]</scope>
    <source>
        <strain evidence="8 9">120613-1</strain>
    </source>
</reference>
<feature type="binding site" evidence="3">
    <location>
        <position position="123"/>
    </location>
    <ligand>
        <name>FAD</name>
        <dbReference type="ChEBI" id="CHEBI:57692"/>
    </ligand>
</feature>
<evidence type="ECO:0000313" key="9">
    <source>
        <dbReference type="Proteomes" id="UP000276215"/>
    </source>
</evidence>
<dbReference type="Gene3D" id="3.50.50.60">
    <property type="entry name" value="FAD/NAD(P)-binding domain"/>
    <property type="match status" value="1"/>
</dbReference>
<organism evidence="8 9">
    <name type="scientific">Choiromyces venosus 120613-1</name>
    <dbReference type="NCBI Taxonomy" id="1336337"/>
    <lineage>
        <taxon>Eukaryota</taxon>
        <taxon>Fungi</taxon>
        <taxon>Dikarya</taxon>
        <taxon>Ascomycota</taxon>
        <taxon>Pezizomycotina</taxon>
        <taxon>Pezizomycetes</taxon>
        <taxon>Pezizales</taxon>
        <taxon>Tuberaceae</taxon>
        <taxon>Choiromyces</taxon>
    </lineage>
</organism>
<feature type="binding site" evidence="3">
    <location>
        <position position="119"/>
    </location>
    <ligand>
        <name>FAD</name>
        <dbReference type="ChEBI" id="CHEBI:57692"/>
    </ligand>
</feature>
<evidence type="ECO:0000256" key="2">
    <source>
        <dbReference type="PIRSR" id="PIRSR000137-1"/>
    </source>
</evidence>
<keyword evidence="3 4" id="KW-0274">FAD</keyword>
<dbReference type="GO" id="GO:0016614">
    <property type="term" value="F:oxidoreductase activity, acting on CH-OH group of donors"/>
    <property type="evidence" value="ECO:0007669"/>
    <property type="project" value="InterPro"/>
</dbReference>
<keyword evidence="4" id="KW-0285">Flavoprotein</keyword>
<name>A0A3N4K7U2_9PEZI</name>
<dbReference type="GO" id="GO:0050660">
    <property type="term" value="F:flavin adenine dinucleotide binding"/>
    <property type="evidence" value="ECO:0007669"/>
    <property type="project" value="InterPro"/>
</dbReference>
<feature type="domain" description="Glucose-methanol-choline oxidoreductase N-terminal" evidence="7">
    <location>
        <begin position="307"/>
        <end position="321"/>
    </location>
</feature>
<comment type="cofactor">
    <cofactor evidence="3">
        <name>FAD</name>
        <dbReference type="ChEBI" id="CHEBI:57692"/>
    </cofactor>
</comment>
<feature type="signal peptide" evidence="5">
    <location>
        <begin position="1"/>
        <end position="19"/>
    </location>
</feature>
<dbReference type="PROSITE" id="PS00624">
    <property type="entry name" value="GMC_OXRED_2"/>
    <property type="match status" value="1"/>
</dbReference>
<evidence type="ECO:0000259" key="7">
    <source>
        <dbReference type="PROSITE" id="PS00624"/>
    </source>
</evidence>
<sequence>MPSSLSTLGTLITLFSAFATSIPLVPRFVSPDEILAEYDYVVIGGGTSGLAVANRLSEDSSKTVLVIESGPMDDGSDSFKIPYLGRGYLNFGTKYDWNVTTVPTESLGNRTIIMPQARVLGGTSSINGMQFARGAASDYDAWEELGNEGWNFKSLDKYFKKSENFTAPSEKLAEEFGITYDKSAHGYTGYIHSSFPRFLWPLLKNWIGSLKSLGHTVSQDPASGGALQLFWSPNSLNPDMQTRSFAREYYDGAQDRANFHVLVDTTVTKLVTSRGDKVKVDAVEFSRSAGTSEKRVKVKKEAVLAAGSIFSPQILQVSGIGPASLLKSLGIEVVVDLPGVGANLQGHVYIPVIYQMANVSLAAANLTTNATFYNEMYELYKAKQDGPFTNGGPNVVAMLPLSDITPDSPETFQTPSESLSHLEPSISKGYQSQLKILLNRLRTKHMAATELLWLSEGGIIISTMHPLSRGSIKTTSPALLSKIPAISTNYLSHPLDTKIAIETLKYTRKITATAEMQELGLVEVLPGASANTNEQIEKAIKDGSGWMYHMVGTCAMMPRDLGGVVDVELRVYGTRNLRVVDASVQPLIPAAHVQATVYAIAEKAADMIKAGSLWREYYNSMP</sequence>
<dbReference type="PANTHER" id="PTHR11552:SF115">
    <property type="entry name" value="DEHYDROGENASE XPTC-RELATED"/>
    <property type="match status" value="1"/>
</dbReference>
<dbReference type="SUPFAM" id="SSF54373">
    <property type="entry name" value="FAD-linked reductases, C-terminal domain"/>
    <property type="match status" value="1"/>
</dbReference>
<dbReference type="Pfam" id="PF05199">
    <property type="entry name" value="GMC_oxred_C"/>
    <property type="match status" value="1"/>
</dbReference>
<dbReference type="InterPro" id="IPR036188">
    <property type="entry name" value="FAD/NAD-bd_sf"/>
</dbReference>
<dbReference type="PANTHER" id="PTHR11552">
    <property type="entry name" value="GLUCOSE-METHANOL-CHOLINE GMC OXIDOREDUCTASE"/>
    <property type="match status" value="1"/>
</dbReference>